<feature type="transmembrane region" description="Helical" evidence="2">
    <location>
        <begin position="61"/>
        <end position="78"/>
    </location>
</feature>
<keyword evidence="2" id="KW-0472">Membrane</keyword>
<feature type="transmembrane region" description="Helical" evidence="2">
    <location>
        <begin position="169"/>
        <end position="191"/>
    </location>
</feature>
<feature type="transmembrane region" description="Helical" evidence="2">
    <location>
        <begin position="203"/>
        <end position="222"/>
    </location>
</feature>
<keyword evidence="4" id="KW-1185">Reference proteome</keyword>
<evidence type="ECO:0000256" key="1">
    <source>
        <dbReference type="SAM" id="MobiDB-lite"/>
    </source>
</evidence>
<sequence>MDDGDARQYESIRQQPQQEPLRAWEGQAIGAGLPPAGETASGSAGEARLKKGPSPGPPGRWPALVMLPAAIWGVAWASTVGLASICYAALASAAAIAAAAFGSLAPGATAAASRFGIADSNAAAAAAVASVDWVDVALRTAAGLMDGVGGSGRVHILEALQDAGSSPGAAWAVTVVLPGLCALAGGCRAVATAVRTGLPWLEPLAQMAAAAAGLGVLTVLAMPLRRFLAPLVPVLPRERPSGAVSAALRVGGAACMVAVLTALQTRQLAAPPLVPSIRSAVAAAATSSPLLLQTQAVLYGVTASVSDALLPACTAVFAGIAIYALLQRQYAGEAGLKQQLHVRETGAEVLPITSANAPSGQAAGSTDATAAVDRRLAAFGAVRALAACRLVLDALLLVAVAMGVLPGKISAIGDALAAPDCGPAVKCTGKWTQWRAEDAAANNWEQGLAVVRFGLSDSQRVRPKSGEGRWASGARIEL</sequence>
<protein>
    <submittedName>
        <fullName evidence="3">Uncharacterized protein</fullName>
    </submittedName>
</protein>
<accession>D8UG88</accession>
<dbReference type="EMBL" id="GL378398">
    <property type="protein sequence ID" value="EFJ41246.1"/>
    <property type="molecule type" value="Genomic_DNA"/>
</dbReference>
<gene>
    <name evidence="3" type="ORF">VOLCADRAFT_98767</name>
</gene>
<organism evidence="4">
    <name type="scientific">Volvox carteri f. nagariensis</name>
    <dbReference type="NCBI Taxonomy" id="3068"/>
    <lineage>
        <taxon>Eukaryota</taxon>
        <taxon>Viridiplantae</taxon>
        <taxon>Chlorophyta</taxon>
        <taxon>core chlorophytes</taxon>
        <taxon>Chlorophyceae</taxon>
        <taxon>CS clade</taxon>
        <taxon>Chlamydomonadales</taxon>
        <taxon>Volvocaceae</taxon>
        <taxon>Volvox</taxon>
    </lineage>
</organism>
<feature type="transmembrane region" description="Helical" evidence="2">
    <location>
        <begin position="85"/>
        <end position="105"/>
    </location>
</feature>
<evidence type="ECO:0000313" key="4">
    <source>
        <dbReference type="Proteomes" id="UP000001058"/>
    </source>
</evidence>
<keyword evidence="2" id="KW-1133">Transmembrane helix</keyword>
<dbReference type="GeneID" id="9627120"/>
<dbReference type="OrthoDB" id="10627891at2759"/>
<feature type="compositionally biased region" description="Basic and acidic residues" evidence="1">
    <location>
        <begin position="1"/>
        <end position="10"/>
    </location>
</feature>
<dbReference type="KEGG" id="vcn:VOLCADRAFT_98767"/>
<proteinExistence type="predicted"/>
<dbReference type="RefSeq" id="XP_002957697.1">
    <property type="nucleotide sequence ID" value="XM_002957651.1"/>
</dbReference>
<dbReference type="InParanoid" id="D8UG88"/>
<feature type="compositionally biased region" description="Low complexity" evidence="1">
    <location>
        <begin position="36"/>
        <end position="46"/>
    </location>
</feature>
<evidence type="ECO:0000256" key="2">
    <source>
        <dbReference type="SAM" id="Phobius"/>
    </source>
</evidence>
<reference evidence="3 4" key="1">
    <citation type="journal article" date="2010" name="Science">
        <title>Genomic analysis of organismal complexity in the multicellular green alga Volvox carteri.</title>
        <authorList>
            <person name="Prochnik S.E."/>
            <person name="Umen J."/>
            <person name="Nedelcu A.M."/>
            <person name="Hallmann A."/>
            <person name="Miller S.M."/>
            <person name="Nishii I."/>
            <person name="Ferris P."/>
            <person name="Kuo A."/>
            <person name="Mitros T."/>
            <person name="Fritz-Laylin L.K."/>
            <person name="Hellsten U."/>
            <person name="Chapman J."/>
            <person name="Simakov O."/>
            <person name="Rensing S.A."/>
            <person name="Terry A."/>
            <person name="Pangilinan J."/>
            <person name="Kapitonov V."/>
            <person name="Jurka J."/>
            <person name="Salamov A."/>
            <person name="Shapiro H."/>
            <person name="Schmutz J."/>
            <person name="Grimwood J."/>
            <person name="Lindquist E."/>
            <person name="Lucas S."/>
            <person name="Grigoriev I.V."/>
            <person name="Schmitt R."/>
            <person name="Kirk D."/>
            <person name="Rokhsar D.S."/>
        </authorList>
    </citation>
    <scope>NUCLEOTIDE SEQUENCE [LARGE SCALE GENOMIC DNA]</scope>
    <source>
        <strain evidence="4">f. Nagariensis / Eve</strain>
    </source>
</reference>
<evidence type="ECO:0000313" key="3">
    <source>
        <dbReference type="EMBL" id="EFJ41246.1"/>
    </source>
</evidence>
<dbReference type="AlphaFoldDB" id="D8UG88"/>
<keyword evidence="2" id="KW-0812">Transmembrane</keyword>
<name>D8UG88_VOLCA</name>
<feature type="region of interest" description="Disordered" evidence="1">
    <location>
        <begin position="1"/>
        <end position="56"/>
    </location>
</feature>
<dbReference type="Proteomes" id="UP000001058">
    <property type="component" value="Unassembled WGS sequence"/>
</dbReference>